<dbReference type="EMBL" id="JAOJ01000002">
    <property type="protein sequence ID" value="EUA70467.1"/>
    <property type="molecule type" value="Genomic_DNA"/>
</dbReference>
<organism evidence="1 2">
    <name type="scientific">Mycobacteroides abscessus subsp. bolletii 1513</name>
    <dbReference type="NCBI Taxonomy" id="1299321"/>
    <lineage>
        <taxon>Bacteria</taxon>
        <taxon>Bacillati</taxon>
        <taxon>Actinomycetota</taxon>
        <taxon>Actinomycetes</taxon>
        <taxon>Mycobacteriales</taxon>
        <taxon>Mycobacteriaceae</taxon>
        <taxon>Mycobacteroides</taxon>
        <taxon>Mycobacteroides abscessus</taxon>
    </lineage>
</organism>
<evidence type="ECO:0000313" key="2">
    <source>
        <dbReference type="Proteomes" id="UP000023351"/>
    </source>
</evidence>
<gene>
    <name evidence="1" type="ORF">I540_3272</name>
</gene>
<comment type="caution">
    <text evidence="1">The sequence shown here is derived from an EMBL/GenBank/DDBJ whole genome shotgun (WGS) entry which is preliminary data.</text>
</comment>
<dbReference type="Proteomes" id="UP000023351">
    <property type="component" value="Unassembled WGS sequence"/>
</dbReference>
<dbReference type="AlphaFoldDB" id="X8DPB4"/>
<reference evidence="1 2" key="1">
    <citation type="submission" date="2013-12" db="EMBL/GenBank/DDBJ databases">
        <authorList>
            <person name="Zelazny A."/>
            <person name="Olivier K."/>
            <person name="Holland S."/>
            <person name="Lenaerts A."/>
            <person name="Ordway D."/>
            <person name="DeGroote M.A."/>
            <person name="Parker T."/>
            <person name="Sizemore C."/>
            <person name="Tallon L.J."/>
            <person name="Sadzewicz L.K."/>
            <person name="Sengamalay N."/>
            <person name="Fraser C.M."/>
            <person name="Hine E."/>
            <person name="Shefchek K.A."/>
            <person name="Das S.P."/>
            <person name="Tettelin H."/>
        </authorList>
    </citation>
    <scope>NUCLEOTIDE SEQUENCE [LARGE SCALE GENOMIC DNA]</scope>
    <source>
        <strain evidence="1 2">1513</strain>
    </source>
</reference>
<evidence type="ECO:0000313" key="1">
    <source>
        <dbReference type="EMBL" id="EUA70467.1"/>
    </source>
</evidence>
<protein>
    <submittedName>
        <fullName evidence="1">WGR domain protein</fullName>
    </submittedName>
</protein>
<dbReference type="PATRIC" id="fig|1299321.3.peg.3143"/>
<proteinExistence type="predicted"/>
<accession>X8DPB4</accession>
<name>X8DPB4_9MYCO</name>
<sequence length="72" mass="8030">MSTSTAAPAAALETIMLIQVNAAGNNNKFYELSKMPDGSTFARWGPCWRRRGTVTHLPRARQLRQQARREAA</sequence>